<keyword evidence="2" id="KW-0472">Membrane</keyword>
<evidence type="ECO:0000256" key="2">
    <source>
        <dbReference type="SAM" id="Phobius"/>
    </source>
</evidence>
<evidence type="ECO:0000313" key="3">
    <source>
        <dbReference type="EMBL" id="ABE56626.1"/>
    </source>
</evidence>
<dbReference type="InterPro" id="IPR007813">
    <property type="entry name" value="PilN"/>
</dbReference>
<dbReference type="Pfam" id="PF05137">
    <property type="entry name" value="PilN"/>
    <property type="match status" value="1"/>
</dbReference>
<feature type="coiled-coil region" evidence="1">
    <location>
        <begin position="46"/>
        <end position="73"/>
    </location>
</feature>
<reference evidence="3 4" key="1">
    <citation type="submission" date="2006-03" db="EMBL/GenBank/DDBJ databases">
        <title>Complete sequence of Shewanella denitrificans OS217.</title>
        <authorList>
            <consortium name="US DOE Joint Genome Institute"/>
            <person name="Copeland A."/>
            <person name="Lucas S."/>
            <person name="Lapidus A."/>
            <person name="Barry K."/>
            <person name="Detter J.C."/>
            <person name="Glavina del Rio T."/>
            <person name="Hammon N."/>
            <person name="Israni S."/>
            <person name="Dalin E."/>
            <person name="Tice H."/>
            <person name="Pitluck S."/>
            <person name="Brettin T."/>
            <person name="Bruce D."/>
            <person name="Han C."/>
            <person name="Tapia R."/>
            <person name="Gilna P."/>
            <person name="Kiss H."/>
            <person name="Schmutz J."/>
            <person name="Larimer F."/>
            <person name="Land M."/>
            <person name="Hauser L."/>
            <person name="Kyrpides N."/>
            <person name="Lykidis A."/>
            <person name="Richardson P."/>
        </authorList>
    </citation>
    <scope>NUCLEOTIDE SEQUENCE [LARGE SCALE GENOMIC DNA]</scope>
    <source>
        <strain evidence="4">OS217 / ATCC BAA-1090 / DSM 15013</strain>
    </source>
</reference>
<dbReference type="STRING" id="318161.Sden_3350"/>
<accession>Q12IV0</accession>
<keyword evidence="4" id="KW-1185">Reference proteome</keyword>
<keyword evidence="1" id="KW-0175">Coiled coil</keyword>
<dbReference type="EMBL" id="CP000302">
    <property type="protein sequence ID" value="ABE56626.1"/>
    <property type="molecule type" value="Genomic_DNA"/>
</dbReference>
<dbReference type="HOGENOM" id="CLU_097502_1_1_6"/>
<evidence type="ECO:0000313" key="4">
    <source>
        <dbReference type="Proteomes" id="UP000001982"/>
    </source>
</evidence>
<sequence>MKSRVNLYSASLLPAKLRLTFTRLSLALAATVLLSLLAVALLSWESQKLMDQIYLAQSQADELNDEKARLELEIAARKPSQALVDKLQLAEQRLSLKQGLKGELLQRNAVVNPGYSQLLTELASVSDSSIWLSRISVREGVYEFEGFGQAPQNIPQWIERLKSSQILTGYAFSSMTLDRGEGLPLAFKLSSKLVGSDNREAK</sequence>
<dbReference type="AlphaFoldDB" id="Q12IV0"/>
<protein>
    <recommendedName>
        <fullName evidence="5">Fimbrial assembly</fullName>
    </recommendedName>
</protein>
<keyword evidence="2" id="KW-0812">Transmembrane</keyword>
<dbReference type="eggNOG" id="COG3166">
    <property type="taxonomic scope" value="Bacteria"/>
</dbReference>
<dbReference type="KEGG" id="sdn:Sden_3350"/>
<dbReference type="RefSeq" id="WP_011497769.1">
    <property type="nucleotide sequence ID" value="NC_007954.1"/>
</dbReference>
<evidence type="ECO:0008006" key="5">
    <source>
        <dbReference type="Google" id="ProtNLM"/>
    </source>
</evidence>
<proteinExistence type="predicted"/>
<evidence type="ECO:0000256" key="1">
    <source>
        <dbReference type="SAM" id="Coils"/>
    </source>
</evidence>
<feature type="transmembrane region" description="Helical" evidence="2">
    <location>
        <begin position="21"/>
        <end position="44"/>
    </location>
</feature>
<gene>
    <name evidence="3" type="ordered locus">Sden_3350</name>
</gene>
<dbReference type="Proteomes" id="UP000001982">
    <property type="component" value="Chromosome"/>
</dbReference>
<name>Q12IV0_SHEDO</name>
<keyword evidence="2" id="KW-1133">Transmembrane helix</keyword>
<organism evidence="3 4">
    <name type="scientific">Shewanella denitrificans (strain OS217 / ATCC BAA-1090 / DSM 15013)</name>
    <dbReference type="NCBI Taxonomy" id="318161"/>
    <lineage>
        <taxon>Bacteria</taxon>
        <taxon>Pseudomonadati</taxon>
        <taxon>Pseudomonadota</taxon>
        <taxon>Gammaproteobacteria</taxon>
        <taxon>Alteromonadales</taxon>
        <taxon>Shewanellaceae</taxon>
        <taxon>Shewanella</taxon>
    </lineage>
</organism>